<dbReference type="PRINTS" id="PR01248">
    <property type="entry name" value="TYPE1KERATIN"/>
</dbReference>
<dbReference type="PROSITE" id="PS51842">
    <property type="entry name" value="IF_ROD_2"/>
    <property type="match status" value="1"/>
</dbReference>
<protein>
    <submittedName>
        <fullName evidence="5">Keratin 26</fullName>
    </submittedName>
</protein>
<name>A0A8C5KA38_JACJA</name>
<evidence type="ECO:0000313" key="5">
    <source>
        <dbReference type="Ensembl" id="ENSJJAP00000004736.1"/>
    </source>
</evidence>
<dbReference type="AlphaFoldDB" id="A0A8C5KA38"/>
<dbReference type="FunFam" id="1.20.5.500:FF:000001">
    <property type="entry name" value="Type II keratin 23"/>
    <property type="match status" value="1"/>
</dbReference>
<keyword evidence="1" id="KW-0403">Intermediate filament</keyword>
<reference evidence="5" key="1">
    <citation type="submission" date="2025-08" db="UniProtKB">
        <authorList>
            <consortium name="Ensembl"/>
        </authorList>
    </citation>
    <scope>IDENTIFICATION</scope>
</reference>
<evidence type="ECO:0000256" key="1">
    <source>
        <dbReference type="ARBA" id="ARBA00022754"/>
    </source>
</evidence>
<dbReference type="Ensembl" id="ENSJJAT00000010972.1">
    <property type="protein sequence ID" value="ENSJJAP00000004736.1"/>
    <property type="gene ID" value="ENSJJAG00000009739.1"/>
</dbReference>
<dbReference type="PANTHER" id="PTHR23239:SF162">
    <property type="entry name" value="KERATIN, TYPE I CYTOSKELETAL 26"/>
    <property type="match status" value="1"/>
</dbReference>
<dbReference type="InterPro" id="IPR002957">
    <property type="entry name" value="Keratin_I"/>
</dbReference>
<keyword evidence="2 3" id="KW-0175">Coiled coil</keyword>
<dbReference type="Gene3D" id="1.20.5.1160">
    <property type="entry name" value="Vasodilator-stimulated phosphoprotein"/>
    <property type="match status" value="1"/>
</dbReference>
<dbReference type="Pfam" id="PF00038">
    <property type="entry name" value="Filament"/>
    <property type="match status" value="1"/>
</dbReference>
<dbReference type="GO" id="GO:0005882">
    <property type="term" value="C:intermediate filament"/>
    <property type="evidence" value="ECO:0007669"/>
    <property type="project" value="UniProtKB-KW"/>
</dbReference>
<dbReference type="GO" id="GO:0005198">
    <property type="term" value="F:structural molecule activity"/>
    <property type="evidence" value="ECO:0007669"/>
    <property type="project" value="InterPro"/>
</dbReference>
<accession>A0A8C5KA38</accession>
<keyword evidence="6" id="KW-1185">Reference proteome</keyword>
<dbReference type="SUPFAM" id="SSF64593">
    <property type="entry name" value="Intermediate filament protein, coiled coil region"/>
    <property type="match status" value="2"/>
</dbReference>
<dbReference type="GeneTree" id="ENSGT00940000161950"/>
<organism evidence="5 6">
    <name type="scientific">Jaculus jaculus</name>
    <name type="common">Lesser Egyptian jerboa</name>
    <dbReference type="NCBI Taxonomy" id="51337"/>
    <lineage>
        <taxon>Eukaryota</taxon>
        <taxon>Metazoa</taxon>
        <taxon>Chordata</taxon>
        <taxon>Craniata</taxon>
        <taxon>Vertebrata</taxon>
        <taxon>Euteleostomi</taxon>
        <taxon>Mammalia</taxon>
        <taxon>Eutheria</taxon>
        <taxon>Euarchontoglires</taxon>
        <taxon>Glires</taxon>
        <taxon>Rodentia</taxon>
        <taxon>Myomorpha</taxon>
        <taxon>Dipodoidea</taxon>
        <taxon>Dipodidae</taxon>
        <taxon>Dipodinae</taxon>
        <taxon>Jaculus</taxon>
    </lineage>
</organism>
<evidence type="ECO:0000259" key="4">
    <source>
        <dbReference type="PROSITE" id="PS51842"/>
    </source>
</evidence>
<dbReference type="FunFam" id="1.20.5.170:FF:000002">
    <property type="entry name" value="Type I keratin KA11"/>
    <property type="match status" value="1"/>
</dbReference>
<dbReference type="OMA" id="IQCETLS"/>
<gene>
    <name evidence="5" type="primary">LOC101607720</name>
</gene>
<evidence type="ECO:0000313" key="6">
    <source>
        <dbReference type="Proteomes" id="UP000694385"/>
    </source>
</evidence>
<sequence>MSFRLSGGSRICSRAGSVRLSRGRTGFVAGSVCVGPEAESSFSCTLGGISSGESFCSGGEGPGSGNGMGFLGNEAGLLSGNEKVTMQNLNDRLASYLHHVRALEEANAKLEQKIEGWYEKYGPGCGRGLDHDYSKYFSAIEDLKRQYETELALRQSVEADSSSLRRILDELALSATDLEIQLETLREELTCLRKNHEEEMKALQCAAGGNVNVEVHAAPGVDLAALLDNMRAEYEDLAEQNRRDAEARFGEKSAALQQRISGDAGAAAAARSELTELKRSLQTLEIELQSLAAKKQSYECSLAETEGNYYAQLQQIQDQIAAKEEQLQQIRAETEGQKLEYEQLLGIKTCLEKEIEKYCNLLDGEERRESTCHSSKEGKPVNQIKDSTEETFVRTVVEELDQLGSVLSLRVHSVEEKSSKVSNITVEQRIPPKAPQ</sequence>
<reference evidence="5" key="2">
    <citation type="submission" date="2025-09" db="UniProtKB">
        <authorList>
            <consortium name="Ensembl"/>
        </authorList>
    </citation>
    <scope>IDENTIFICATION</scope>
</reference>
<dbReference type="Proteomes" id="UP000694385">
    <property type="component" value="Unassembled WGS sequence"/>
</dbReference>
<dbReference type="GO" id="GO:0045109">
    <property type="term" value="P:intermediate filament organization"/>
    <property type="evidence" value="ECO:0007669"/>
    <property type="project" value="TreeGrafter"/>
</dbReference>
<dbReference type="SMART" id="SM01391">
    <property type="entry name" value="Filament"/>
    <property type="match status" value="1"/>
</dbReference>
<evidence type="ECO:0000256" key="2">
    <source>
        <dbReference type="ARBA" id="ARBA00023054"/>
    </source>
</evidence>
<dbReference type="GO" id="GO:0030855">
    <property type="term" value="P:epithelial cell differentiation"/>
    <property type="evidence" value="ECO:0007669"/>
    <property type="project" value="TreeGrafter"/>
</dbReference>
<dbReference type="Gene3D" id="1.20.5.170">
    <property type="match status" value="1"/>
</dbReference>
<dbReference type="PANTHER" id="PTHR23239">
    <property type="entry name" value="INTERMEDIATE FILAMENT"/>
    <property type="match status" value="1"/>
</dbReference>
<evidence type="ECO:0000256" key="3">
    <source>
        <dbReference type="SAM" id="Coils"/>
    </source>
</evidence>
<proteinExistence type="predicted"/>
<feature type="domain" description="IF rod" evidence="4">
    <location>
        <begin position="82"/>
        <end position="369"/>
    </location>
</feature>
<dbReference type="InterPro" id="IPR039008">
    <property type="entry name" value="IF_rod_dom"/>
</dbReference>
<dbReference type="Gene3D" id="1.20.5.500">
    <property type="entry name" value="Single helix bin"/>
    <property type="match status" value="1"/>
</dbReference>
<feature type="coiled-coil region" evidence="3">
    <location>
        <begin position="86"/>
        <end position="368"/>
    </location>
</feature>